<dbReference type="Gene3D" id="2.40.128.410">
    <property type="match status" value="1"/>
</dbReference>
<protein>
    <submittedName>
        <fullName evidence="2">DUF4251 domain-containing protein</fullName>
    </submittedName>
</protein>
<sequence>MRKICLLFILWACVCLTGNAGTQASETKKDTTEIYIEKQLDNRCFTVDVSMAYPMRGRSIPLTSSYSLKMKNDSVDVYLPYFGRAYSVPYGGGKGLHFQSEITGFCLEKKKKGYEVRFSSKTEEDVFDFYLDISTGGSVTVSVTMHNRQPIRYSGEIVAEEMQ</sequence>
<reference evidence="2 3" key="1">
    <citation type="submission" date="2020-08" db="EMBL/GenBank/DDBJ databases">
        <title>A Genomic Blueprint of the Chicken Gut Microbiome.</title>
        <authorList>
            <person name="Gilroy R."/>
            <person name="Ravi A."/>
            <person name="Getino M."/>
            <person name="Pursley I."/>
            <person name="Horton D.L."/>
            <person name="Alikhan N.-F."/>
            <person name="Baker D."/>
            <person name="Gharbi K."/>
            <person name="Hall N."/>
            <person name="Watson M."/>
            <person name="Adriaenssens E.M."/>
            <person name="Foster-Nyarko E."/>
            <person name="Jarju S."/>
            <person name="Secka A."/>
            <person name="Antonio M."/>
            <person name="Oren A."/>
            <person name="Chaudhuri R."/>
            <person name="La Ragione R.M."/>
            <person name="Hildebrand F."/>
            <person name="Pallen M.J."/>
        </authorList>
    </citation>
    <scope>NUCLEOTIDE SEQUENCE [LARGE SCALE GENOMIC DNA]</scope>
    <source>
        <strain evidence="2 3">Sa1CVN1</strain>
    </source>
</reference>
<accession>A0ABR8Y6K7</accession>
<dbReference type="EMBL" id="JACSPP010000010">
    <property type="protein sequence ID" value="MBD8039841.1"/>
    <property type="molecule type" value="Genomic_DNA"/>
</dbReference>
<proteinExistence type="predicted"/>
<name>A0ABR8Y6K7_9BACT</name>
<keyword evidence="1" id="KW-0732">Signal</keyword>
<keyword evidence="3" id="KW-1185">Reference proteome</keyword>
<dbReference type="Pfam" id="PF14059">
    <property type="entry name" value="DUF4251"/>
    <property type="match status" value="1"/>
</dbReference>
<comment type="caution">
    <text evidence="2">The sequence shown here is derived from an EMBL/GenBank/DDBJ whole genome shotgun (WGS) entry which is preliminary data.</text>
</comment>
<dbReference type="RefSeq" id="WP_087208766.1">
    <property type="nucleotide sequence ID" value="NZ_JACSPP010000010.1"/>
</dbReference>
<feature type="chain" id="PRO_5045404993" evidence="1">
    <location>
        <begin position="21"/>
        <end position="163"/>
    </location>
</feature>
<evidence type="ECO:0000256" key="1">
    <source>
        <dbReference type="SAM" id="SignalP"/>
    </source>
</evidence>
<evidence type="ECO:0000313" key="3">
    <source>
        <dbReference type="Proteomes" id="UP000620874"/>
    </source>
</evidence>
<feature type="signal peptide" evidence="1">
    <location>
        <begin position="1"/>
        <end position="20"/>
    </location>
</feature>
<evidence type="ECO:0000313" key="2">
    <source>
        <dbReference type="EMBL" id="MBD8039841.1"/>
    </source>
</evidence>
<gene>
    <name evidence="2" type="ORF">H9625_05155</name>
</gene>
<dbReference type="Proteomes" id="UP000620874">
    <property type="component" value="Unassembled WGS sequence"/>
</dbReference>
<dbReference type="InterPro" id="IPR025347">
    <property type="entry name" value="DUF4251"/>
</dbReference>
<organism evidence="2 3">
    <name type="scientific">Phocaeicola intestinalis</name>
    <dbReference type="NCBI Taxonomy" id="2762212"/>
    <lineage>
        <taxon>Bacteria</taxon>
        <taxon>Pseudomonadati</taxon>
        <taxon>Bacteroidota</taxon>
        <taxon>Bacteroidia</taxon>
        <taxon>Bacteroidales</taxon>
        <taxon>Bacteroidaceae</taxon>
        <taxon>Phocaeicola</taxon>
    </lineage>
</organism>